<evidence type="ECO:0000256" key="1">
    <source>
        <dbReference type="ARBA" id="ARBA00023002"/>
    </source>
</evidence>
<dbReference type="SUPFAM" id="SSF55347">
    <property type="entry name" value="Glyceraldehyde-3-phosphate dehydrogenase-like, C-terminal domain"/>
    <property type="match status" value="1"/>
</dbReference>
<dbReference type="PANTHER" id="PTHR43818">
    <property type="entry name" value="BCDNA.GH03377"/>
    <property type="match status" value="1"/>
</dbReference>
<dbReference type="KEGG" id="ttf:THTE_1921"/>
<keyword evidence="1 4" id="KW-0560">Oxidoreductase</keyword>
<dbReference type="GO" id="GO:0000166">
    <property type="term" value="F:nucleotide binding"/>
    <property type="evidence" value="ECO:0007669"/>
    <property type="project" value="InterPro"/>
</dbReference>
<dbReference type="PANTHER" id="PTHR43818:SF11">
    <property type="entry name" value="BCDNA.GH03377"/>
    <property type="match status" value="1"/>
</dbReference>
<evidence type="ECO:0000259" key="2">
    <source>
        <dbReference type="Pfam" id="PF01408"/>
    </source>
</evidence>
<evidence type="ECO:0000313" key="4">
    <source>
        <dbReference type="EMBL" id="ASV74523.1"/>
    </source>
</evidence>
<name>A0A286REZ4_9BACT</name>
<dbReference type="AlphaFoldDB" id="A0A286REZ4"/>
<dbReference type="OrthoDB" id="9815825at2"/>
<proteinExistence type="predicted"/>
<keyword evidence="5" id="KW-1185">Reference proteome</keyword>
<dbReference type="GO" id="GO:0050112">
    <property type="term" value="F:inositol 2-dehydrogenase (NAD+) activity"/>
    <property type="evidence" value="ECO:0007669"/>
    <property type="project" value="UniProtKB-EC"/>
</dbReference>
<feature type="domain" description="Gfo/Idh/MocA-like oxidoreductase N-terminal" evidence="2">
    <location>
        <begin position="9"/>
        <end position="135"/>
    </location>
</feature>
<dbReference type="Gene3D" id="3.30.360.10">
    <property type="entry name" value="Dihydrodipicolinate Reductase, domain 2"/>
    <property type="match status" value="1"/>
</dbReference>
<organism evidence="4 5">
    <name type="scientific">Thermogutta terrifontis</name>
    <dbReference type="NCBI Taxonomy" id="1331910"/>
    <lineage>
        <taxon>Bacteria</taxon>
        <taxon>Pseudomonadati</taxon>
        <taxon>Planctomycetota</taxon>
        <taxon>Planctomycetia</taxon>
        <taxon>Pirellulales</taxon>
        <taxon>Thermoguttaceae</taxon>
        <taxon>Thermogutta</taxon>
    </lineage>
</organism>
<accession>A0A286REZ4</accession>
<gene>
    <name evidence="4" type="ORF">THTE_1921</name>
</gene>
<sequence length="400" mass="44104">MEEQLMDTINVALIGQGFMGRSHSNAWGQVAKFFKPPIKPIMHTSFGQPGVDPDPAGFAANWGWKNVSTDWESVVKNPEIGLVDIVTPNYMHAPVAKAAIAAGKHVACEKPIAGTLADAREMVEAAKKANVKTFVWFNYRRCPAVALAHLLVKQGKLGEIRHVRAAYLQDWADENVPLVWRFDKNLAGSGAHGDLNAHIVDMTRFVTGLEITEIAGAIAETFIKKRRLPSAGSTGAIVSGGAGKEEWGDVTVDDTVLFLARFSNGAVASFEAARQATGNQNRNMFEINGTKGALKFDFERMNELLFYDATLPRAVQGWTNIMVTHAPDHPYIANWWPDAHIIGYEHGFVNQAYDILRVIAGQEPVVPIPDFEDAYQTQRVLEAALISARERRPVKLEEVY</sequence>
<dbReference type="Proteomes" id="UP000215086">
    <property type="component" value="Chromosome"/>
</dbReference>
<reference evidence="4 5" key="1">
    <citation type="journal article" name="Front. Microbiol.">
        <title>Sugar Metabolism of the First Thermophilic Planctomycete Thermogutta terrifontis: Comparative Genomic and Transcriptomic Approaches.</title>
        <authorList>
            <person name="Elcheninov A.G."/>
            <person name="Menzel P."/>
            <person name="Gudbergsdottir S.R."/>
            <person name="Slesarev A.I."/>
            <person name="Kadnikov V.V."/>
            <person name="Krogh A."/>
            <person name="Bonch-Osmolovskaya E.A."/>
            <person name="Peng X."/>
            <person name="Kublanov I.V."/>
        </authorList>
    </citation>
    <scope>NUCLEOTIDE SEQUENCE [LARGE SCALE GENOMIC DNA]</scope>
    <source>
        <strain evidence="4 5">R1</strain>
    </source>
</reference>
<dbReference type="SUPFAM" id="SSF51735">
    <property type="entry name" value="NAD(P)-binding Rossmann-fold domains"/>
    <property type="match status" value="1"/>
</dbReference>
<dbReference type="InterPro" id="IPR050463">
    <property type="entry name" value="Gfo/Idh/MocA_oxidrdct_glycsds"/>
</dbReference>
<dbReference type="InterPro" id="IPR000683">
    <property type="entry name" value="Gfo/Idh/MocA-like_OxRdtase_N"/>
</dbReference>
<dbReference type="Gene3D" id="3.40.50.720">
    <property type="entry name" value="NAD(P)-binding Rossmann-like Domain"/>
    <property type="match status" value="1"/>
</dbReference>
<evidence type="ECO:0000313" key="5">
    <source>
        <dbReference type="Proteomes" id="UP000215086"/>
    </source>
</evidence>
<dbReference type="EMBL" id="CP018477">
    <property type="protein sequence ID" value="ASV74523.1"/>
    <property type="molecule type" value="Genomic_DNA"/>
</dbReference>
<protein>
    <submittedName>
        <fullName evidence="4">Myo-inositol 2-dehydrogenase</fullName>
        <ecNumber evidence="4">1.1.1.18</ecNumber>
    </submittedName>
</protein>
<dbReference type="InterPro" id="IPR055170">
    <property type="entry name" value="GFO_IDH_MocA-like_dom"/>
</dbReference>
<feature type="domain" description="GFO/IDH/MocA-like oxidoreductase" evidence="3">
    <location>
        <begin position="148"/>
        <end position="294"/>
    </location>
</feature>
<dbReference type="InterPro" id="IPR036291">
    <property type="entry name" value="NAD(P)-bd_dom_sf"/>
</dbReference>
<dbReference type="EC" id="1.1.1.18" evidence="4"/>
<dbReference type="Pfam" id="PF22725">
    <property type="entry name" value="GFO_IDH_MocA_C3"/>
    <property type="match status" value="1"/>
</dbReference>
<evidence type="ECO:0000259" key="3">
    <source>
        <dbReference type="Pfam" id="PF22725"/>
    </source>
</evidence>
<dbReference type="Pfam" id="PF01408">
    <property type="entry name" value="GFO_IDH_MocA"/>
    <property type="match status" value="1"/>
</dbReference>